<organism evidence="2 3">
    <name type="scientific">Sphingomonas melonis</name>
    <dbReference type="NCBI Taxonomy" id="152682"/>
    <lineage>
        <taxon>Bacteria</taxon>
        <taxon>Pseudomonadati</taxon>
        <taxon>Pseudomonadota</taxon>
        <taxon>Alphaproteobacteria</taxon>
        <taxon>Sphingomonadales</taxon>
        <taxon>Sphingomonadaceae</taxon>
        <taxon>Sphingomonas</taxon>
    </lineage>
</organism>
<dbReference type="EMBL" id="JACCBY010000006">
    <property type="protein sequence ID" value="NYD91646.1"/>
    <property type="molecule type" value="Genomic_DNA"/>
</dbReference>
<dbReference type="InterPro" id="IPR008962">
    <property type="entry name" value="PapD-like_sf"/>
</dbReference>
<keyword evidence="3" id="KW-1185">Reference proteome</keyword>
<dbReference type="Proteomes" id="UP000517753">
    <property type="component" value="Unassembled WGS sequence"/>
</dbReference>
<evidence type="ECO:0000256" key="1">
    <source>
        <dbReference type="SAM" id="SignalP"/>
    </source>
</evidence>
<comment type="caution">
    <text evidence="2">The sequence shown here is derived from an EMBL/GenBank/DDBJ whole genome shotgun (WGS) entry which is preliminary data.</text>
</comment>
<dbReference type="InterPro" id="IPR013783">
    <property type="entry name" value="Ig-like_fold"/>
</dbReference>
<accession>A0A7Y9FQK4</accession>
<gene>
    <name evidence="2" type="ORF">HD841_003462</name>
</gene>
<sequence length="233" mass="24562">MSRMWIGRAVTTAMVAASGMIAPPAFANLVLSQVVVDLTPAGPPRADVEAWNTGAERMYVVAEPASIVDPGTPGERRVASADPAESGLLVTPQKMILEPGERKLIRVAAVAPRGARDRVYRVTVKPVAGDVSATASALKVLVGYDMLVIVRPAVMTGDVSARREGTTLILTNTGSTSVEIYDGQQCNATGGDCRALPARRLYAGASWSQPIDPDRSVAYKIKTGLAVKTVTFQ</sequence>
<name>A0A7Y9FQK4_9SPHN</name>
<evidence type="ECO:0000313" key="3">
    <source>
        <dbReference type="Proteomes" id="UP000517753"/>
    </source>
</evidence>
<protein>
    <submittedName>
        <fullName evidence="2">P pilus assembly chaperone PapD</fullName>
    </submittedName>
</protein>
<proteinExistence type="predicted"/>
<dbReference type="AlphaFoldDB" id="A0A7Y9FQK4"/>
<feature type="signal peptide" evidence="1">
    <location>
        <begin position="1"/>
        <end position="27"/>
    </location>
</feature>
<keyword evidence="1" id="KW-0732">Signal</keyword>
<dbReference type="Gene3D" id="2.60.40.10">
    <property type="entry name" value="Immunoglobulins"/>
    <property type="match status" value="1"/>
</dbReference>
<evidence type="ECO:0000313" key="2">
    <source>
        <dbReference type="EMBL" id="NYD91646.1"/>
    </source>
</evidence>
<reference evidence="2 3" key="1">
    <citation type="submission" date="2020-08" db="EMBL/GenBank/DDBJ databases">
        <title>The Agave Microbiome: Exploring the role of microbial communities in plant adaptations to desert environments.</title>
        <authorList>
            <person name="Partida-Martinez L.P."/>
        </authorList>
    </citation>
    <scope>NUCLEOTIDE SEQUENCE [LARGE SCALE GENOMIC DNA]</scope>
    <source>
        <strain evidence="2 3">AS2.3</strain>
    </source>
</reference>
<dbReference type="RefSeq" id="WP_179510063.1">
    <property type="nucleotide sequence ID" value="NZ_JACCBY010000006.1"/>
</dbReference>
<dbReference type="SUPFAM" id="SSF49354">
    <property type="entry name" value="PapD-like"/>
    <property type="match status" value="1"/>
</dbReference>
<feature type="chain" id="PRO_5031475473" evidence="1">
    <location>
        <begin position="28"/>
        <end position="233"/>
    </location>
</feature>